<proteinExistence type="predicted"/>
<organism evidence="3 4">
    <name type="scientific">Siphonobacter aquaeclarae</name>
    <dbReference type="NCBI Taxonomy" id="563176"/>
    <lineage>
        <taxon>Bacteria</taxon>
        <taxon>Pseudomonadati</taxon>
        <taxon>Bacteroidota</taxon>
        <taxon>Cytophagia</taxon>
        <taxon>Cytophagales</taxon>
        <taxon>Cytophagaceae</taxon>
        <taxon>Siphonobacter</taxon>
    </lineage>
</organism>
<dbReference type="SMART" id="SM00554">
    <property type="entry name" value="FAS1"/>
    <property type="match status" value="2"/>
</dbReference>
<dbReference type="PROSITE" id="PS51257">
    <property type="entry name" value="PROKAR_LIPOPROTEIN"/>
    <property type="match status" value="1"/>
</dbReference>
<dbReference type="STRING" id="563176.SAMN04488090_3332"/>
<dbReference type="PANTHER" id="PTHR10900">
    <property type="entry name" value="PERIOSTIN-RELATED"/>
    <property type="match status" value="1"/>
</dbReference>
<dbReference type="Pfam" id="PF02469">
    <property type="entry name" value="Fasciclin"/>
    <property type="match status" value="2"/>
</dbReference>
<evidence type="ECO:0000313" key="3">
    <source>
        <dbReference type="EMBL" id="SDM40048.1"/>
    </source>
</evidence>
<dbReference type="PANTHER" id="PTHR10900:SF77">
    <property type="entry name" value="FI19380P1"/>
    <property type="match status" value="1"/>
</dbReference>
<dbReference type="AlphaFoldDB" id="A0A1G9SX66"/>
<sequence>MNMTSRMVQTLRLLTLSLLVGTFVVSCNKDDDNDTPSSDVVQVATADAELSTFVKAVQKAELTSTLNGAGPFTVFAPTNAAFTASGINVDSVSKDDLKEILLTHVLNSKKLAADLDSGTVSTANNKTLAVSVSGGSVFINGTVKVTTADVQASNGVIHKIDRVITLPTKSITALLAANTDYSTLTELLDETGLKDTLSTGTFTLLAPSNTAFEAYYATINPDTLTAAQKRSILLQHTVPGVFYTSSFKAGSLNSAWSGHPLTVGVDGTNISFKTATDSTGAKIVSASSNWAATNGVVHGVDKVLK</sequence>
<feature type="domain" description="FAS1" evidence="2">
    <location>
        <begin position="168"/>
        <end position="304"/>
    </location>
</feature>
<dbReference type="FunFam" id="2.30.180.10:FF:000032">
    <property type="entry name" value="Fasciclin domain-containing protein, putative"/>
    <property type="match status" value="1"/>
</dbReference>
<evidence type="ECO:0000256" key="1">
    <source>
        <dbReference type="SAM" id="SignalP"/>
    </source>
</evidence>
<dbReference type="InterPro" id="IPR036378">
    <property type="entry name" value="FAS1_dom_sf"/>
</dbReference>
<feature type="chain" id="PRO_5011489986" evidence="1">
    <location>
        <begin position="30"/>
        <end position="305"/>
    </location>
</feature>
<name>A0A1G9SX66_9BACT</name>
<accession>A0A1G9SX66</accession>
<keyword evidence="4" id="KW-1185">Reference proteome</keyword>
<dbReference type="Proteomes" id="UP000198901">
    <property type="component" value="Unassembled WGS sequence"/>
</dbReference>
<dbReference type="InterPro" id="IPR000782">
    <property type="entry name" value="FAS1_domain"/>
</dbReference>
<dbReference type="OrthoDB" id="1119934at2"/>
<dbReference type="Gene3D" id="2.30.180.10">
    <property type="entry name" value="FAS1 domain"/>
    <property type="match status" value="2"/>
</dbReference>
<evidence type="ECO:0000259" key="2">
    <source>
        <dbReference type="PROSITE" id="PS50213"/>
    </source>
</evidence>
<feature type="domain" description="FAS1" evidence="2">
    <location>
        <begin position="37"/>
        <end position="164"/>
    </location>
</feature>
<dbReference type="PROSITE" id="PS50213">
    <property type="entry name" value="FAS1"/>
    <property type="match status" value="2"/>
</dbReference>
<gene>
    <name evidence="3" type="ORF">SAMN04488090_3332</name>
</gene>
<feature type="signal peptide" evidence="1">
    <location>
        <begin position="1"/>
        <end position="29"/>
    </location>
</feature>
<reference evidence="3 4" key="1">
    <citation type="submission" date="2016-10" db="EMBL/GenBank/DDBJ databases">
        <authorList>
            <person name="de Groot N.N."/>
        </authorList>
    </citation>
    <scope>NUCLEOTIDE SEQUENCE [LARGE SCALE GENOMIC DNA]</scope>
    <source>
        <strain evidence="3 4">DSM 21668</strain>
    </source>
</reference>
<dbReference type="EMBL" id="FNGS01000006">
    <property type="protein sequence ID" value="SDM40048.1"/>
    <property type="molecule type" value="Genomic_DNA"/>
</dbReference>
<evidence type="ECO:0000313" key="4">
    <source>
        <dbReference type="Proteomes" id="UP000198901"/>
    </source>
</evidence>
<dbReference type="RefSeq" id="WP_093204694.1">
    <property type="nucleotide sequence ID" value="NZ_FNGS01000006.1"/>
</dbReference>
<dbReference type="InterPro" id="IPR050904">
    <property type="entry name" value="Adhesion/Biosynth-related"/>
</dbReference>
<protein>
    <submittedName>
        <fullName evidence="3">Uncaracterized surface protein containing fasciclin (FAS1) repeats</fullName>
    </submittedName>
</protein>
<keyword evidence="1" id="KW-0732">Signal</keyword>
<dbReference type="SUPFAM" id="SSF82153">
    <property type="entry name" value="FAS1 domain"/>
    <property type="match status" value="2"/>
</dbReference>